<protein>
    <recommendedName>
        <fullName evidence="3">nucleoside-diphosphate kinase</fullName>
        <ecNumber evidence="3">2.7.4.6</ecNumber>
    </recommendedName>
</protein>
<organism evidence="9 10">
    <name type="scientific">Mus caroli</name>
    <name type="common">Ryukyu mouse</name>
    <name type="synonym">Ricefield mouse</name>
    <dbReference type="NCBI Taxonomy" id="10089"/>
    <lineage>
        <taxon>Eukaryota</taxon>
        <taxon>Metazoa</taxon>
        <taxon>Chordata</taxon>
        <taxon>Craniata</taxon>
        <taxon>Vertebrata</taxon>
        <taxon>Euteleostomi</taxon>
        <taxon>Mammalia</taxon>
        <taxon>Eutheria</taxon>
        <taxon>Euarchontoglires</taxon>
        <taxon>Glires</taxon>
        <taxon>Rodentia</taxon>
        <taxon>Myomorpha</taxon>
        <taxon>Muroidea</taxon>
        <taxon>Muridae</taxon>
        <taxon>Murinae</taxon>
        <taxon>Mus</taxon>
        <taxon>Mus</taxon>
    </lineage>
</organism>
<dbReference type="PANTHER" id="PTHR11349">
    <property type="entry name" value="NUCLEOSIDE DIPHOSPHATE KINASE"/>
    <property type="match status" value="1"/>
</dbReference>
<dbReference type="Pfam" id="PF00334">
    <property type="entry name" value="NDK"/>
    <property type="match status" value="1"/>
</dbReference>
<evidence type="ECO:0000313" key="10">
    <source>
        <dbReference type="RefSeq" id="XP_021036473.1"/>
    </source>
</evidence>
<gene>
    <name evidence="10" type="primary">LOC110308346</name>
</gene>
<dbReference type="SUPFAM" id="SSF54919">
    <property type="entry name" value="Nucleoside diphosphate kinase, NDK"/>
    <property type="match status" value="1"/>
</dbReference>
<dbReference type="GO" id="GO:0004550">
    <property type="term" value="F:nucleoside diphosphate kinase activity"/>
    <property type="evidence" value="ECO:0007669"/>
    <property type="project" value="UniProtKB-EC"/>
</dbReference>
<keyword evidence="9" id="KW-1185">Reference proteome</keyword>
<dbReference type="EC" id="2.7.4.6" evidence="3"/>
<evidence type="ECO:0000256" key="4">
    <source>
        <dbReference type="ARBA" id="ARBA00022679"/>
    </source>
</evidence>
<dbReference type="InterPro" id="IPR036850">
    <property type="entry name" value="NDK-like_dom_sf"/>
</dbReference>
<feature type="compositionally biased region" description="Polar residues" evidence="7">
    <location>
        <begin position="84"/>
        <end position="97"/>
    </location>
</feature>
<dbReference type="PROSITE" id="PS51374">
    <property type="entry name" value="NDPK_LIKE"/>
    <property type="match status" value="1"/>
</dbReference>
<keyword evidence="5" id="KW-0418">Kinase</keyword>
<comment type="similarity">
    <text evidence="2 6">Belongs to the NDK family.</text>
</comment>
<evidence type="ECO:0000256" key="6">
    <source>
        <dbReference type="PROSITE-ProRule" id="PRU00706"/>
    </source>
</evidence>
<dbReference type="Gene3D" id="3.30.70.141">
    <property type="entry name" value="Nucleoside diphosphate kinase-like domain"/>
    <property type="match status" value="1"/>
</dbReference>
<dbReference type="Proteomes" id="UP000515126">
    <property type="component" value="Chromosome 13"/>
</dbReference>
<dbReference type="KEGG" id="mcal:110308346"/>
<dbReference type="RefSeq" id="XP_021036473.1">
    <property type="nucleotide sequence ID" value="XM_021180814.1"/>
</dbReference>
<dbReference type="InterPro" id="IPR034907">
    <property type="entry name" value="NDK-like_dom"/>
</dbReference>
<proteinExistence type="inferred from homology"/>
<sequence length="103" mass="11917">MREDRHQLTHRLSDHGQPRAFIARKPDGVQHGLVGEIIKGFEQKGFLRVSEEHLKHRYIDLKDRPFFPGLEKCTSKRGGESRVLFSTTNGQSSSSNDWMDHLF</sequence>
<feature type="domain" description="Nucleoside diphosphate kinase-like" evidence="8">
    <location>
        <begin position="19"/>
        <end position="74"/>
    </location>
</feature>
<evidence type="ECO:0000256" key="1">
    <source>
        <dbReference type="ARBA" id="ARBA00001946"/>
    </source>
</evidence>
<evidence type="ECO:0000256" key="7">
    <source>
        <dbReference type="SAM" id="MobiDB-lite"/>
    </source>
</evidence>
<evidence type="ECO:0000256" key="3">
    <source>
        <dbReference type="ARBA" id="ARBA00012966"/>
    </source>
</evidence>
<feature type="region of interest" description="Disordered" evidence="7">
    <location>
        <begin position="84"/>
        <end position="103"/>
    </location>
</feature>
<evidence type="ECO:0000313" key="9">
    <source>
        <dbReference type="Proteomes" id="UP000515126"/>
    </source>
</evidence>
<comment type="caution">
    <text evidence="6">Lacks conserved residue(s) required for the propagation of feature annotation.</text>
</comment>
<accession>A0A6P5QQR4</accession>
<dbReference type="AlphaFoldDB" id="A0A6P5QQR4"/>
<reference evidence="10" key="1">
    <citation type="submission" date="2025-08" db="UniProtKB">
        <authorList>
            <consortium name="RefSeq"/>
        </authorList>
    </citation>
    <scope>IDENTIFICATION</scope>
</reference>
<keyword evidence="4" id="KW-0808">Transferase</keyword>
<dbReference type="GeneID" id="110308346"/>
<evidence type="ECO:0000256" key="5">
    <source>
        <dbReference type="ARBA" id="ARBA00022777"/>
    </source>
</evidence>
<evidence type="ECO:0000259" key="8">
    <source>
        <dbReference type="Pfam" id="PF00334"/>
    </source>
</evidence>
<comment type="cofactor">
    <cofactor evidence="1">
        <name>Mg(2+)</name>
        <dbReference type="ChEBI" id="CHEBI:18420"/>
    </cofactor>
</comment>
<evidence type="ECO:0000256" key="2">
    <source>
        <dbReference type="ARBA" id="ARBA00008142"/>
    </source>
</evidence>
<name>A0A6P5QQR4_MUSCR</name>